<dbReference type="AlphaFoldDB" id="A0A2P6MMX3"/>
<evidence type="ECO:0000313" key="2">
    <source>
        <dbReference type="Proteomes" id="UP000241769"/>
    </source>
</evidence>
<comment type="caution">
    <text evidence="1">The sequence shown here is derived from an EMBL/GenBank/DDBJ whole genome shotgun (WGS) entry which is preliminary data.</text>
</comment>
<dbReference type="EMBL" id="MDYQ01000691">
    <property type="protein sequence ID" value="PRP73045.1"/>
    <property type="molecule type" value="Genomic_DNA"/>
</dbReference>
<proteinExistence type="predicted"/>
<reference evidence="1 2" key="1">
    <citation type="journal article" date="2018" name="Genome Biol. Evol.">
        <title>Multiple Roots of Fruiting Body Formation in Amoebozoa.</title>
        <authorList>
            <person name="Hillmann F."/>
            <person name="Forbes G."/>
            <person name="Novohradska S."/>
            <person name="Ferling I."/>
            <person name="Riege K."/>
            <person name="Groth M."/>
            <person name="Westermann M."/>
            <person name="Marz M."/>
            <person name="Spaller T."/>
            <person name="Winckler T."/>
            <person name="Schaap P."/>
            <person name="Glockner G."/>
        </authorList>
    </citation>
    <scope>NUCLEOTIDE SEQUENCE [LARGE SCALE GENOMIC DNA]</scope>
    <source>
        <strain evidence="1 2">Jena</strain>
    </source>
</reference>
<evidence type="ECO:0000313" key="1">
    <source>
        <dbReference type="EMBL" id="PRP73045.1"/>
    </source>
</evidence>
<keyword evidence="2" id="KW-1185">Reference proteome</keyword>
<protein>
    <submittedName>
        <fullName evidence="1">Uncharacterized protein</fullName>
    </submittedName>
</protein>
<name>A0A2P6MMX3_9EUKA</name>
<feature type="non-terminal residue" evidence="1">
    <location>
        <position position="1"/>
    </location>
</feature>
<gene>
    <name evidence="1" type="ORF">PROFUN_16897</name>
</gene>
<dbReference type="InParanoid" id="A0A2P6MMX3"/>
<accession>A0A2P6MMX3</accession>
<dbReference type="Proteomes" id="UP000241769">
    <property type="component" value="Unassembled WGS sequence"/>
</dbReference>
<organism evidence="1 2">
    <name type="scientific">Planoprotostelium fungivorum</name>
    <dbReference type="NCBI Taxonomy" id="1890364"/>
    <lineage>
        <taxon>Eukaryota</taxon>
        <taxon>Amoebozoa</taxon>
        <taxon>Evosea</taxon>
        <taxon>Variosea</taxon>
        <taxon>Cavosteliida</taxon>
        <taxon>Cavosteliaceae</taxon>
        <taxon>Planoprotostelium</taxon>
    </lineage>
</organism>
<sequence length="41" mass="4614">QGKGFTKMGNLDSRHNTCAQMLMGWQRGLSLDIGNINKQYT</sequence>